<dbReference type="GO" id="GO:0000149">
    <property type="term" value="F:SNARE binding"/>
    <property type="evidence" value="ECO:0007669"/>
    <property type="project" value="TreeGrafter"/>
</dbReference>
<reference evidence="5 6" key="1">
    <citation type="journal article" date="2020" name="Microbiol. Resour. Announc.">
        <title>Draft Genome Sequence of a Cladosporium Species Isolated from the Mesophotic Ascidian Didemnum maculosum.</title>
        <authorList>
            <person name="Gioti A."/>
            <person name="Siaperas R."/>
            <person name="Nikolaivits E."/>
            <person name="Le Goff G."/>
            <person name="Ouazzani J."/>
            <person name="Kotoulas G."/>
            <person name="Topakas E."/>
        </authorList>
    </citation>
    <scope>NUCLEOTIDE SEQUENCE [LARGE SCALE GENOMIC DNA]</scope>
    <source>
        <strain evidence="5 6">TM138-S3</strain>
    </source>
</reference>
<accession>A0AB34KQD5</accession>
<dbReference type="PANTHER" id="PTHR15157:SF13">
    <property type="entry name" value="AUTOPHAGY-RELATED PROTEIN 14"/>
    <property type="match status" value="1"/>
</dbReference>
<dbReference type="InterPro" id="IPR018791">
    <property type="entry name" value="UV_resistance/autophagy_Atg14"/>
</dbReference>
<feature type="region of interest" description="Disordered" evidence="4">
    <location>
        <begin position="385"/>
        <end position="405"/>
    </location>
</feature>
<dbReference type="AlphaFoldDB" id="A0AB34KQD5"/>
<feature type="region of interest" description="Disordered" evidence="4">
    <location>
        <begin position="122"/>
        <end position="146"/>
    </location>
</feature>
<dbReference type="GO" id="GO:0000323">
    <property type="term" value="C:lytic vacuole"/>
    <property type="evidence" value="ECO:0007669"/>
    <property type="project" value="TreeGrafter"/>
</dbReference>
<evidence type="ECO:0000313" key="6">
    <source>
        <dbReference type="Proteomes" id="UP000803884"/>
    </source>
</evidence>
<evidence type="ECO:0000256" key="3">
    <source>
        <dbReference type="ARBA" id="ARBA00023054"/>
    </source>
</evidence>
<proteinExistence type="inferred from homology"/>
<dbReference type="RefSeq" id="XP_069228861.1">
    <property type="nucleotide sequence ID" value="XM_069373751.1"/>
</dbReference>
<evidence type="ECO:0000256" key="4">
    <source>
        <dbReference type="SAM" id="MobiDB-lite"/>
    </source>
</evidence>
<dbReference type="Pfam" id="PF10186">
    <property type="entry name" value="ATG14"/>
    <property type="match status" value="1"/>
</dbReference>
<dbReference type="GO" id="GO:0032991">
    <property type="term" value="C:protein-containing complex"/>
    <property type="evidence" value="ECO:0007669"/>
    <property type="project" value="UniProtKB-ARBA"/>
</dbReference>
<dbReference type="GO" id="GO:0005768">
    <property type="term" value="C:endosome"/>
    <property type="evidence" value="ECO:0007669"/>
    <property type="project" value="TreeGrafter"/>
</dbReference>
<dbReference type="Proteomes" id="UP000803884">
    <property type="component" value="Unassembled WGS sequence"/>
</dbReference>
<comment type="similarity">
    <text evidence="1">Belongs to the ATG14 family.</text>
</comment>
<feature type="compositionally biased region" description="Basic and acidic residues" evidence="4">
    <location>
        <begin position="122"/>
        <end position="138"/>
    </location>
</feature>
<keyword evidence="6" id="KW-1185">Reference proteome</keyword>
<gene>
    <name evidence="5" type="ORF">WHR41_05146</name>
</gene>
<feature type="compositionally biased region" description="Basic and acidic residues" evidence="4">
    <location>
        <begin position="385"/>
        <end position="403"/>
    </location>
</feature>
<protein>
    <recommendedName>
        <fullName evidence="2">Autophagy-related protein 14</fullName>
    </recommendedName>
</protein>
<keyword evidence="3" id="KW-0175">Coiled coil</keyword>
<comment type="caution">
    <text evidence="5">The sequence shown here is derived from an EMBL/GenBank/DDBJ whole genome shotgun (WGS) entry which is preliminary data.</text>
</comment>
<feature type="compositionally biased region" description="Basic and acidic residues" evidence="4">
    <location>
        <begin position="509"/>
        <end position="531"/>
    </location>
</feature>
<dbReference type="EMBL" id="JAAQHG020000017">
    <property type="protein sequence ID" value="KAL1585755.1"/>
    <property type="molecule type" value="Genomic_DNA"/>
</dbReference>
<evidence type="ECO:0000256" key="2">
    <source>
        <dbReference type="ARBA" id="ARBA00013807"/>
    </source>
</evidence>
<name>A0AB34KQD5_9PEZI</name>
<feature type="compositionally biased region" description="Low complexity" evidence="4">
    <location>
        <begin position="291"/>
        <end position="305"/>
    </location>
</feature>
<dbReference type="GeneID" id="96006589"/>
<feature type="region of interest" description="Disordered" evidence="4">
    <location>
        <begin position="286"/>
        <end position="305"/>
    </location>
</feature>
<feature type="region of interest" description="Disordered" evidence="4">
    <location>
        <begin position="507"/>
        <end position="531"/>
    </location>
</feature>
<organism evidence="5 6">
    <name type="scientific">Cladosporium halotolerans</name>
    <dbReference type="NCBI Taxonomy" id="1052096"/>
    <lineage>
        <taxon>Eukaryota</taxon>
        <taxon>Fungi</taxon>
        <taxon>Dikarya</taxon>
        <taxon>Ascomycota</taxon>
        <taxon>Pezizomycotina</taxon>
        <taxon>Dothideomycetes</taxon>
        <taxon>Dothideomycetidae</taxon>
        <taxon>Cladosporiales</taxon>
        <taxon>Cladosporiaceae</taxon>
        <taxon>Cladosporium</taxon>
    </lineage>
</organism>
<evidence type="ECO:0000313" key="5">
    <source>
        <dbReference type="EMBL" id="KAL1585755.1"/>
    </source>
</evidence>
<sequence length="531" mass="59169">MDCNICARSFDRSRKPLCTTCAQVSVYEPRIRQVTGLLERENYHTHSEAIVRPGNDGVLAALSQDADWDAITNAVKKHSSERAQAEQERVEARIAAITEQADSLRKQMEDYRSYIRDVKRKNEERRQEITTEQKELASRRPQVLTPVESAQQKAAHRAERVHTKTVDARAYICRHSSSLNGVHQLRDIHGKHTGRYQLNGLVLPNLKELNSPVDDAGGFPYGKGSDGTNFEHHAHVNACLDNVCHLLGVWCHYLSIRLPAEIILPHSDFPHSAILPEKSSYKATNLPYPTPLASHPSSPSASRLLQEQRNLPRPRLLHLDRPLSRLAKEDPKTFGLFVEGTMLLAWDVAWLCRSQGIATINTFDEICDIGRNIWLLSLAQQKEGSRRVRERDRKSRSSTDEPLHPAAAFGMFSHGNLGHSLAGHEGAALLADWRLSQPHRPIDKLRNHLLTDITGAEWDVLDEEDYADSQNAGVDGGEIAASTVLVGGAQRRALGDQHPAMSVMSVASHAERPRGESGWMKVRDRGAGGVT</sequence>
<dbReference type="PANTHER" id="PTHR15157">
    <property type="entry name" value="UV RADIATION RESISTANCE-ASSOCIATED GENE PROTEIN"/>
    <property type="match status" value="1"/>
</dbReference>
<evidence type="ECO:0000256" key="1">
    <source>
        <dbReference type="ARBA" id="ARBA00009574"/>
    </source>
</evidence>
<dbReference type="GO" id="GO:0035493">
    <property type="term" value="P:SNARE complex assembly"/>
    <property type="evidence" value="ECO:0007669"/>
    <property type="project" value="TreeGrafter"/>
</dbReference>